<dbReference type="CDD" id="cd03449">
    <property type="entry name" value="R_hydratase"/>
    <property type="match status" value="1"/>
</dbReference>
<proteinExistence type="predicted"/>
<dbReference type="InterPro" id="IPR029069">
    <property type="entry name" value="HotDog_dom_sf"/>
</dbReference>
<evidence type="ECO:0000313" key="3">
    <source>
        <dbReference type="EMBL" id="RTI09558.1"/>
    </source>
</evidence>
<dbReference type="RefSeq" id="WP_126203482.1">
    <property type="nucleotide sequence ID" value="NZ_PELV01000371.1"/>
</dbReference>
<reference evidence="3" key="1">
    <citation type="submission" date="2017-10" db="EMBL/GenBank/DDBJ databases">
        <authorList>
            <person name="Wilpiszeski R.L."/>
            <person name="Zhidan Z."/>
            <person name="House C.H."/>
        </authorList>
    </citation>
    <scope>NUCLEOTIDE SEQUENCE</scope>
    <source>
        <strain evidence="3">12_S12</strain>
    </source>
</reference>
<dbReference type="Gene3D" id="3.10.129.10">
    <property type="entry name" value="Hotdog Thioesterase"/>
    <property type="match status" value="1"/>
</dbReference>
<evidence type="ECO:0000313" key="4">
    <source>
        <dbReference type="Proteomes" id="UP000287439"/>
    </source>
</evidence>
<sequence>MRFQVGDRASYTQTISEAHVALFVGAVGDTNPLHVDEGYAQGSRFGRRIAQGILVAGLISTVIGTKLPGTGAIYLSQTLRFLRPTYLGDTITATAIVKAVREREKGGLVLTLDTFCENQQGERVIEGEAVVLYEEPTGARP</sequence>
<dbReference type="InterPro" id="IPR050965">
    <property type="entry name" value="UPF0336/Enoyl-CoA_hydratase"/>
</dbReference>
<dbReference type="InterPro" id="IPR002539">
    <property type="entry name" value="MaoC-like_dom"/>
</dbReference>
<dbReference type="EMBL" id="PELV01000371">
    <property type="protein sequence ID" value="RTH15857.1"/>
    <property type="molecule type" value="Genomic_DNA"/>
</dbReference>
<dbReference type="PANTHER" id="PTHR43437">
    <property type="entry name" value="HYDROXYACYL-THIOESTER DEHYDRATASE TYPE 2, MITOCHONDRIAL-RELATED"/>
    <property type="match status" value="1"/>
</dbReference>
<protein>
    <submittedName>
        <fullName evidence="2">Enoyl-CoA hydratase</fullName>
    </submittedName>
</protein>
<dbReference type="EMBL" id="PEML01000033">
    <property type="protein sequence ID" value="RTI09558.1"/>
    <property type="molecule type" value="Genomic_DNA"/>
</dbReference>
<name>A0A430RJY3_THESC</name>
<evidence type="ECO:0000259" key="1">
    <source>
        <dbReference type="Pfam" id="PF01575"/>
    </source>
</evidence>
<reference evidence="4 5" key="2">
    <citation type="journal article" date="2019" name="Extremophiles">
        <title>Biogeography of thermophiles and predominance of Thermus scotoductus in domestic water heaters.</title>
        <authorList>
            <person name="Wilpiszeski R.L."/>
            <person name="Zhang Z."/>
            <person name="House C.H."/>
        </authorList>
    </citation>
    <scope>NUCLEOTIDE SEQUENCE [LARGE SCALE GENOMIC DNA]</scope>
    <source>
        <strain evidence="3 5">12_S12</strain>
        <strain evidence="2 4">28_S28</strain>
    </source>
</reference>
<dbReference type="Proteomes" id="UP000287439">
    <property type="component" value="Unassembled WGS sequence"/>
</dbReference>
<evidence type="ECO:0000313" key="5">
    <source>
        <dbReference type="Proteomes" id="UP000287962"/>
    </source>
</evidence>
<gene>
    <name evidence="3" type="ORF">CSW25_01710</name>
    <name evidence="2" type="ORF">CSW41_09785</name>
</gene>
<dbReference type="GO" id="GO:0006633">
    <property type="term" value="P:fatty acid biosynthetic process"/>
    <property type="evidence" value="ECO:0007669"/>
    <property type="project" value="TreeGrafter"/>
</dbReference>
<accession>A0A430RJY3</accession>
<dbReference type="Pfam" id="PF01575">
    <property type="entry name" value="MaoC_dehydratas"/>
    <property type="match status" value="1"/>
</dbReference>
<feature type="domain" description="MaoC-like" evidence="1">
    <location>
        <begin position="9"/>
        <end position="106"/>
    </location>
</feature>
<dbReference type="PANTHER" id="PTHR43437:SF3">
    <property type="entry name" value="HYDROXYACYL-THIOESTER DEHYDRATASE TYPE 2, MITOCHONDRIAL"/>
    <property type="match status" value="1"/>
</dbReference>
<dbReference type="GO" id="GO:0019171">
    <property type="term" value="F:(3R)-hydroxyacyl-[acyl-carrier-protein] dehydratase activity"/>
    <property type="evidence" value="ECO:0007669"/>
    <property type="project" value="TreeGrafter"/>
</dbReference>
<comment type="caution">
    <text evidence="2">The sequence shown here is derived from an EMBL/GenBank/DDBJ whole genome shotgun (WGS) entry which is preliminary data.</text>
</comment>
<keyword evidence="5" id="KW-1185">Reference proteome</keyword>
<evidence type="ECO:0000313" key="2">
    <source>
        <dbReference type="EMBL" id="RTH15857.1"/>
    </source>
</evidence>
<dbReference type="Proteomes" id="UP000287962">
    <property type="component" value="Unassembled WGS sequence"/>
</dbReference>
<dbReference type="SUPFAM" id="SSF54637">
    <property type="entry name" value="Thioesterase/thiol ester dehydrase-isomerase"/>
    <property type="match status" value="1"/>
</dbReference>
<organism evidence="2 4">
    <name type="scientific">Thermus scotoductus</name>
    <dbReference type="NCBI Taxonomy" id="37636"/>
    <lineage>
        <taxon>Bacteria</taxon>
        <taxon>Thermotogati</taxon>
        <taxon>Deinococcota</taxon>
        <taxon>Deinococci</taxon>
        <taxon>Thermales</taxon>
        <taxon>Thermaceae</taxon>
        <taxon>Thermus</taxon>
    </lineage>
</organism>
<dbReference type="AlphaFoldDB" id="A0A430RJY3"/>